<dbReference type="PANTHER" id="PTHR12736">
    <property type="entry name" value="LANC-LIKE PROTEIN"/>
    <property type="match status" value="1"/>
</dbReference>
<dbReference type="SUPFAM" id="SSF158745">
    <property type="entry name" value="LanC-like"/>
    <property type="match status" value="1"/>
</dbReference>
<keyword evidence="1" id="KW-0479">Metal-binding</keyword>
<dbReference type="GO" id="GO:0005886">
    <property type="term" value="C:plasma membrane"/>
    <property type="evidence" value="ECO:0007669"/>
    <property type="project" value="TreeGrafter"/>
</dbReference>
<dbReference type="PRINTS" id="PR01950">
    <property type="entry name" value="LANCSUPER"/>
</dbReference>
<proteinExistence type="predicted"/>
<dbReference type="RefSeq" id="WP_011152952.1">
    <property type="nucleotide sequence ID" value="NC_005207.3"/>
</dbReference>
<dbReference type="SMART" id="SM01260">
    <property type="entry name" value="LANC_like"/>
    <property type="match status" value="1"/>
</dbReference>
<dbReference type="InterPro" id="IPR007822">
    <property type="entry name" value="LANC-like"/>
</dbReference>
<evidence type="ECO:0000313" key="5">
    <source>
        <dbReference type="EMBL" id="BAD01008.2"/>
    </source>
</evidence>
<evidence type="ECO:0000259" key="3">
    <source>
        <dbReference type="Pfam" id="PF13575"/>
    </source>
</evidence>
<feature type="binding site" evidence="1">
    <location>
        <position position="777"/>
    </location>
    <ligand>
        <name>Zn(2+)</name>
        <dbReference type="ChEBI" id="CHEBI:29105"/>
    </ligand>
</feature>
<dbReference type="Gene3D" id="1.50.10.10">
    <property type="match status" value="1"/>
</dbReference>
<feature type="binding site" evidence="1">
    <location>
        <position position="832"/>
    </location>
    <ligand>
        <name>Zn(2+)</name>
        <dbReference type="ChEBI" id="CHEBI:29105"/>
    </ligand>
</feature>
<evidence type="ECO:0000313" key="4">
    <source>
        <dbReference type="EMBL" id="BAC98760.2"/>
    </source>
</evidence>
<keyword evidence="2" id="KW-0812">Transmembrane</keyword>
<reference evidence="5" key="3">
    <citation type="journal article" date="2004" name="Biosci. Biotechnol. Biochem.">
        <title>Characterization of a Gene Cluster of Staphylococcus warneri ISK-1 Encoding the Biosynthesis of and Immunity to the Lantibiotic, Nukacin ISK-1.</title>
        <authorList>
            <person name="Aso Y."/>
            <person name="Sashihara T."/>
            <person name="Nagao J."/>
            <person name="Kanemasa Y."/>
            <person name="Koga H."/>
            <person name="Hashimoto T."/>
            <person name="Higuchi T."/>
            <person name="Adachi A."/>
            <person name="Nomiyama H."/>
            <person name="Ishizaki A."/>
            <person name="Nakayama J."/>
            <person name="Sonomoto K."/>
        </authorList>
    </citation>
    <scope>NUCLEOTIDE SEQUENCE</scope>
    <source>
        <strain evidence="5">ISK-1</strain>
        <plasmid evidence="5">pPI-1</plasmid>
    </source>
</reference>
<evidence type="ECO:0000256" key="2">
    <source>
        <dbReference type="SAM" id="Phobius"/>
    </source>
</evidence>
<sequence>MNNIKVEQFRGFSNFILKKYSKQELNTLIDWNYLRSIILDICGKSLIVLINEKRLNKKLNGNTPEERYKYFDEELCEKGIIYEELNKSYPSIINDLEQTLNSYFSFLKEIENKFNQEKKKLLEANLIKTEKETICHISILGDLHGGKAVTKVTTDKSQLLYKPRSLENDSFFLEFLEFMYSFQKNEISTYYKYKFIDYKDHGWMEYIEKQPTSKNKINMYYKRLGYLLSIGYLLNISDLHFENILCSSNFPILIDLETIFHTSIYESKFRNLATKNIEDKAANSVFATGMLPISKKDKKYGGDISGILGGVFNKHERTISNPNRDDIKFEKRLVRVKRNDHIPFYMENDKKRRFSPEVFIEDIQEGFKYGYELFLNNRKEILHYIKKTSSEVEVRILPRSTIEYSVLIQAAKSPLYANKRKSLFNKLEEYGENLLSDKLINSEIKQIETLSVPYFYTKVQSVSVKDIKNNTVHHLLKNPLNVFLEKTQRYSLKDLLFQCKLIKFSLESQNKLFIDGNGFINYEYEIVNSDNIDDAIDNLVSIIINNAVIDEKDGSVNWMNLGISKEEEIIFESLSDDLYKGLSGIGIALLKYYEINKNLKDMSRLKKILSSIYSSILSNINTNSSKEKDLSFFNGEIGKIAFLYKYQIEFKENCDSSKNYMKHILGIILSSEFEMNDIIAGLPGIISYLYNQEIFSKELVIMGDRLLKDLDNNPTMASYAHGKSGVMVSLLYLYDLTKDKKYLVKFHQEWKKENTLKLEIGWKDVRQNEETYSVSWCNGVTGQLISRLVALEIHDKVKIFDAVNKKLMQKEIEELLYLLKEEGLEQNNFCLCHGVMGNLLVLNYYQKKFENTNIHLANKIDSHFYSVANFGLNKGWICGLGNNFYSFSIMTGISGILYAFLKYKTKDTELGILLPNI</sequence>
<reference evidence="4" key="4">
    <citation type="journal article" date="2004" name="Biosci. Biotechnol. Biochem.">
        <title>Characterization of a gene cluster of Staphylococcus warneri ISK-1 encoding the biosynthesis of and immunity to the lantibiotic, nukacin ISK-1.</title>
        <authorList>
            <person name="Aso Y."/>
            <person name="Sashihara T."/>
            <person name="Nagao J."/>
            <person name="Kanemasa Y."/>
            <person name="Koga H."/>
            <person name="Hashimoto T."/>
            <person name="Higuchi T."/>
            <person name="Adachi A."/>
            <person name="Nomiyama H."/>
            <person name="Ishizaki A."/>
            <person name="Nakayama J."/>
            <person name="Sonomoto K."/>
        </authorList>
    </citation>
    <scope>NUCLEOTIDE SEQUENCE</scope>
</reference>
<protein>
    <submittedName>
        <fullName evidence="5">NukM</fullName>
    </submittedName>
</protein>
<reference evidence="4" key="2">
    <citation type="journal article" date="2000" name="Biosci. Biotechnol. Biochem.">
        <title>A novel lantibiotic, nukacin ISK-1, of Staphylococcus warneri ISK-1: cloning of the structural gene and identification of the structure.</title>
        <authorList>
            <person name="Sashihara T."/>
            <person name="Kimura H."/>
            <person name="Higuchi T."/>
            <person name="Adachi A."/>
            <person name="Matsusaki H."/>
            <person name="Sonomoto K."/>
            <person name="Ishizaki A."/>
        </authorList>
    </citation>
    <scope>NUCLEOTIDE SEQUENCE</scope>
</reference>
<dbReference type="InterPro" id="IPR012341">
    <property type="entry name" value="6hp_glycosidase-like_sf"/>
</dbReference>
<keyword evidence="5" id="KW-0614">Plasmid</keyword>
<dbReference type="PIRSF" id="PIRSF037228">
    <property type="entry name" value="Lant_mod_RumM"/>
    <property type="match status" value="1"/>
</dbReference>
<reference evidence="5" key="1">
    <citation type="journal article" date="2000" name="Biosci. Biotechnol. Biochem.">
        <title>A Novel Lantibiotic, Nukacin ISK-1, of Staphylococcus warneri ISK-1: Cloning of the Structural Gene and Identification of the Structure.</title>
        <authorList>
            <person name="Sashihara T."/>
            <person name="Kimura H."/>
            <person name="Higuchi T."/>
            <person name="Adachi A."/>
            <person name="Matsusaki H."/>
            <person name="Sonomoto K."/>
            <person name="Ishizaki A."/>
        </authorList>
    </citation>
    <scope>NUCLEOTIDE SEQUENCE</scope>
    <source>
        <strain evidence="5">ISK-1</strain>
        <plasmid evidence="5">pPI-1</plasmid>
    </source>
</reference>
<reference evidence="5" key="6">
    <citation type="journal article" date="2005" name="Plasmid">
        <title>Description of complete DNA sequence of two plasmids from the nukacin ISK-1 producer, Staphylococcus warneri ISK-1.</title>
        <authorList>
            <person name="Aso Y."/>
            <person name="Koga H."/>
            <person name="Sashihara T."/>
            <person name="Nagao J."/>
            <person name="Kanemasa Y."/>
            <person name="Nakayama J."/>
            <person name="Sonomoto K."/>
        </authorList>
    </citation>
    <scope>NUCLEOTIDE SEQUENCE</scope>
    <source>
        <strain evidence="5">ISK-1</strain>
        <plasmid evidence="5">pPI-1</plasmid>
    </source>
</reference>
<organism evidence="5">
    <name type="scientific">Staphylococcus warneri</name>
    <dbReference type="NCBI Taxonomy" id="1292"/>
    <lineage>
        <taxon>Bacteria</taxon>
        <taxon>Bacillati</taxon>
        <taxon>Bacillota</taxon>
        <taxon>Bacilli</taxon>
        <taxon>Bacillales</taxon>
        <taxon>Staphylococcaceae</taxon>
        <taxon>Staphylococcus</taxon>
    </lineage>
</organism>
<dbReference type="InterPro" id="IPR025410">
    <property type="entry name" value="Lant_dehyd"/>
</dbReference>
<evidence type="ECO:0000256" key="1">
    <source>
        <dbReference type="PIRSR" id="PIRSR607822-1"/>
    </source>
</evidence>
<keyword evidence="2" id="KW-0472">Membrane</keyword>
<feature type="binding site" evidence="1">
    <location>
        <position position="833"/>
    </location>
    <ligand>
        <name>Zn(2+)</name>
        <dbReference type="ChEBI" id="CHEBI:29105"/>
    </ligand>
</feature>
<dbReference type="Pfam" id="PF13575">
    <property type="entry name" value="DUF4135"/>
    <property type="match status" value="1"/>
</dbReference>
<dbReference type="EMBL" id="AB125341">
    <property type="protein sequence ID" value="BAD01008.2"/>
    <property type="molecule type" value="Genomic_DNA"/>
</dbReference>
<geneLocation type="plasmid" evidence="5">
    <name>pPI-1</name>
</geneLocation>
<feature type="transmembrane region" description="Helical" evidence="2">
    <location>
        <begin position="884"/>
        <end position="901"/>
    </location>
</feature>
<dbReference type="NCBIfam" id="TIGR03897">
    <property type="entry name" value="lanti_2_LanM"/>
    <property type="match status" value="1"/>
</dbReference>
<dbReference type="PANTHER" id="PTHR12736:SF7">
    <property type="entry name" value="LANC-LIKE PROTEIN 3"/>
    <property type="match status" value="1"/>
</dbReference>
<dbReference type="CDD" id="cd04792">
    <property type="entry name" value="LanM-like"/>
    <property type="match status" value="1"/>
</dbReference>
<dbReference type="EMBL" id="AB121757">
    <property type="protein sequence ID" value="BAC98760.2"/>
    <property type="molecule type" value="Genomic_DNA"/>
</dbReference>
<keyword evidence="1" id="KW-0862">Zinc</keyword>
<dbReference type="GO" id="GO:0005975">
    <property type="term" value="P:carbohydrate metabolic process"/>
    <property type="evidence" value="ECO:0007669"/>
    <property type="project" value="InterPro"/>
</dbReference>
<dbReference type="GO" id="GO:0031179">
    <property type="term" value="P:peptide modification"/>
    <property type="evidence" value="ECO:0007669"/>
    <property type="project" value="InterPro"/>
</dbReference>
<dbReference type="Pfam" id="PF05147">
    <property type="entry name" value="LANC_like"/>
    <property type="match status" value="1"/>
</dbReference>
<feature type="domain" description="Lantibiotic biosynthesis protein dehydration" evidence="3">
    <location>
        <begin position="89"/>
        <end position="457"/>
    </location>
</feature>
<dbReference type="AlphaFoldDB" id="Q75V17"/>
<name>Q75V17_STAWA</name>
<gene>
    <name evidence="5" type="primary">nukM</name>
</gene>
<keyword evidence="2" id="KW-1133">Transmembrane helix</keyword>
<reference evidence="4" key="5">
    <citation type="journal article" date="2004" name="J. Biosci. Bioeng.">
        <title>Heterologous expression and functional analysis of the gene cluster for the biosynthesis of and immunity to the lantibiotic, nukacin ISK-1.</title>
        <authorList>
            <person name="Aso Y."/>
            <person name="Nagao J."/>
            <person name="Koga H."/>
            <person name="Okuda K."/>
            <person name="Kanemasa Y."/>
            <person name="Sashihara T."/>
            <person name="Nakayama J."/>
            <person name="Sonomoto K."/>
        </authorList>
    </citation>
    <scope>NUCLEOTIDE SEQUENCE</scope>
</reference>
<dbReference type="GO" id="GO:0046872">
    <property type="term" value="F:metal ion binding"/>
    <property type="evidence" value="ECO:0007669"/>
    <property type="project" value="UniProtKB-KW"/>
</dbReference>
<accession>Q75V17</accession>
<dbReference type="InterPro" id="IPR017146">
    <property type="entry name" value="Lanti_2_LanM"/>
</dbReference>